<sequence>MNRFGPMSSRRGFLTAATGFGAALLTGCGPGTPPTVRLAAGEIGGFYHAFTALLAAVAAEAGTLRIEPVTTMGSLANLEMLTRGKVDAALTLADAVQDAPDHLAAIGRVYENYLQLAVRVDGPIGEVADLRGARISLGAPGSGATLTGERLLRAADLNPGSDVTVTHLALRDAVAAIAADAADALLWAGGVPTGILDVPRALRLIDMGALAQPMRDRFGYLYDRVVIPADAYPGTAAVRTIGVANLLVTTTSLPTELADALTELLITRADRLVPAVAAGTQFLDVRSLIGTDGIPLHAGAARVYRRYHG</sequence>
<evidence type="ECO:0000313" key="2">
    <source>
        <dbReference type="Proteomes" id="UP000254869"/>
    </source>
</evidence>
<dbReference type="PROSITE" id="PS51318">
    <property type="entry name" value="TAT"/>
    <property type="match status" value="1"/>
</dbReference>
<dbReference type="Proteomes" id="UP000254869">
    <property type="component" value="Unassembled WGS sequence"/>
</dbReference>
<dbReference type="PROSITE" id="PS51257">
    <property type="entry name" value="PROKAR_LIPOPROTEIN"/>
    <property type="match status" value="1"/>
</dbReference>
<comment type="caution">
    <text evidence="1">The sequence shown here is derived from an EMBL/GenBank/DDBJ whole genome shotgun (WGS) entry which is preliminary data.</text>
</comment>
<dbReference type="SUPFAM" id="SSF53850">
    <property type="entry name" value="Periplasmic binding protein-like II"/>
    <property type="match status" value="1"/>
</dbReference>
<dbReference type="NCBIfam" id="TIGR02122">
    <property type="entry name" value="TRAP_TAXI"/>
    <property type="match status" value="1"/>
</dbReference>
<evidence type="ECO:0008006" key="3">
    <source>
        <dbReference type="Google" id="ProtNLM"/>
    </source>
</evidence>
<dbReference type="InterPro" id="IPR006311">
    <property type="entry name" value="TAT_signal"/>
</dbReference>
<dbReference type="RefSeq" id="WP_245998364.1">
    <property type="nucleotide sequence ID" value="NZ_QQBC01000010.1"/>
</dbReference>
<dbReference type="Pfam" id="PF16868">
    <property type="entry name" value="NMT1_3"/>
    <property type="match status" value="1"/>
</dbReference>
<dbReference type="EMBL" id="QQBC01000010">
    <property type="protein sequence ID" value="RDI63447.1"/>
    <property type="molecule type" value="Genomic_DNA"/>
</dbReference>
<protein>
    <recommendedName>
        <fullName evidence="3">TRAP transporter TAXI family solute receptor</fullName>
    </recommendedName>
</protein>
<keyword evidence="2" id="KW-1185">Reference proteome</keyword>
<dbReference type="Gene3D" id="3.40.190.10">
    <property type="entry name" value="Periplasmic binding protein-like II"/>
    <property type="match status" value="2"/>
</dbReference>
<organism evidence="1 2">
    <name type="scientific">Nocardia pseudobrasiliensis</name>
    <dbReference type="NCBI Taxonomy" id="45979"/>
    <lineage>
        <taxon>Bacteria</taxon>
        <taxon>Bacillati</taxon>
        <taxon>Actinomycetota</taxon>
        <taxon>Actinomycetes</taxon>
        <taxon>Mycobacteriales</taxon>
        <taxon>Nocardiaceae</taxon>
        <taxon>Nocardia</taxon>
    </lineage>
</organism>
<evidence type="ECO:0000313" key="1">
    <source>
        <dbReference type="EMBL" id="RDI63447.1"/>
    </source>
</evidence>
<proteinExistence type="predicted"/>
<dbReference type="PANTHER" id="PTHR42941:SF1">
    <property type="entry name" value="SLL1037 PROTEIN"/>
    <property type="match status" value="1"/>
</dbReference>
<dbReference type="AlphaFoldDB" id="A0A370HY80"/>
<name>A0A370HY80_9NOCA</name>
<dbReference type="InterPro" id="IPR011852">
    <property type="entry name" value="TRAP_TAXI"/>
</dbReference>
<reference evidence="1 2" key="1">
    <citation type="submission" date="2018-07" db="EMBL/GenBank/DDBJ databases">
        <title>Genomic Encyclopedia of Type Strains, Phase IV (KMG-IV): sequencing the most valuable type-strain genomes for metagenomic binning, comparative biology and taxonomic classification.</title>
        <authorList>
            <person name="Goeker M."/>
        </authorList>
    </citation>
    <scope>NUCLEOTIDE SEQUENCE [LARGE SCALE GENOMIC DNA]</scope>
    <source>
        <strain evidence="1 2">DSM 44290</strain>
    </source>
</reference>
<dbReference type="STRING" id="1210086.GCA_001613105_07161"/>
<accession>A0A370HY80</accession>
<gene>
    <name evidence="1" type="ORF">DFR76_110144</name>
</gene>
<dbReference type="PANTHER" id="PTHR42941">
    <property type="entry name" value="SLL1037 PROTEIN"/>
    <property type="match status" value="1"/>
</dbReference>